<dbReference type="EMBL" id="ATIT01000060">
    <property type="protein sequence ID" value="EPI14398.1"/>
    <property type="molecule type" value="Genomic_DNA"/>
</dbReference>
<comment type="caution">
    <text evidence="1">The sequence shown here is derived from an EMBL/GenBank/DDBJ whole genome shotgun (WGS) entry which is preliminary data.</text>
</comment>
<organism evidence="1 2">
    <name type="scientific">Enterococcus faecium SD2A-2</name>
    <dbReference type="NCBI Taxonomy" id="1244154"/>
    <lineage>
        <taxon>Bacteria</taxon>
        <taxon>Bacillati</taxon>
        <taxon>Bacillota</taxon>
        <taxon>Bacilli</taxon>
        <taxon>Lactobacillales</taxon>
        <taxon>Enterococcaceae</taxon>
        <taxon>Enterococcus</taxon>
    </lineage>
</organism>
<evidence type="ECO:0000313" key="2">
    <source>
        <dbReference type="Proteomes" id="UP000014622"/>
    </source>
</evidence>
<reference evidence="1 2" key="1">
    <citation type="submission" date="2013-06" db="EMBL/GenBank/DDBJ databases">
        <authorList>
            <person name="Weinstock G."/>
            <person name="Sodergren E."/>
            <person name="Lobos E.A."/>
            <person name="Fulton L."/>
            <person name="Fulton R."/>
            <person name="Courtney L."/>
            <person name="Fronick C."/>
            <person name="O'Laughlin M."/>
            <person name="Godfrey J."/>
            <person name="Wilson R.M."/>
            <person name="Miner T."/>
            <person name="Farmer C."/>
            <person name="Delehaunty K."/>
            <person name="Cordes M."/>
            <person name="Minx P."/>
            <person name="Tomlinson C."/>
            <person name="Chen J."/>
            <person name="Wollam A."/>
            <person name="Pepin K.H."/>
            <person name="Bhonagiri V."/>
            <person name="Zhang X."/>
            <person name="Warren W."/>
            <person name="Mitreva M."/>
            <person name="Mardis E.R."/>
            <person name="Wilson R.K."/>
        </authorList>
    </citation>
    <scope>NUCLEOTIDE SEQUENCE [LARGE SCALE GENOMIC DNA]</scope>
    <source>
        <strain evidence="1 2">SD2A-2</strain>
    </source>
</reference>
<evidence type="ECO:0000313" key="1">
    <source>
        <dbReference type="EMBL" id="EPI14398.1"/>
    </source>
</evidence>
<sequence length="48" mass="5935">MSEQDRIGPVLFLEHKKNKFEKNFPEVHYFYDTISKIRREHVERIKSN</sequence>
<protein>
    <submittedName>
        <fullName evidence="1">Uncharacterized protein</fullName>
    </submittedName>
</protein>
<gene>
    <name evidence="1" type="ORF">D356_00753</name>
</gene>
<proteinExistence type="predicted"/>
<dbReference type="AlphaFoldDB" id="A0AB73ACS1"/>
<name>A0AB73ACS1_ENTFC</name>
<accession>A0AB73ACS1</accession>
<dbReference type="Proteomes" id="UP000014622">
    <property type="component" value="Unassembled WGS sequence"/>
</dbReference>